<sequence length="114" mass="13046">MALIAQGGRKNCWRTSKPRPWAAPGWALLTHNRRDGKLHTYFVAEHHIGMPIDQDLLLVLDSWEHAFMVDFPGHQAGRLHQCLPGEHQVEQKCPGASVRHNPRMDEVTHEQRTS</sequence>
<dbReference type="GO" id="GO:0004784">
    <property type="term" value="F:superoxide dismutase activity"/>
    <property type="evidence" value="ECO:0007669"/>
    <property type="project" value="InterPro"/>
</dbReference>
<comment type="caution">
    <text evidence="3">The sequence shown here is derived from an EMBL/GenBank/DDBJ whole genome shotgun (WGS) entry which is preliminary data.</text>
</comment>
<dbReference type="AlphaFoldDB" id="A0A9D7SJY1"/>
<dbReference type="EMBL" id="JADKIO010000011">
    <property type="protein sequence ID" value="MBK9797653.1"/>
    <property type="molecule type" value="Genomic_DNA"/>
</dbReference>
<dbReference type="Proteomes" id="UP000886657">
    <property type="component" value="Unassembled WGS sequence"/>
</dbReference>
<feature type="region of interest" description="Disordered" evidence="1">
    <location>
        <begin position="91"/>
        <end position="114"/>
    </location>
</feature>
<organism evidence="3 4">
    <name type="scientific">Candidatus Geothrix skivensis</name>
    <dbReference type="NCBI Taxonomy" id="2954439"/>
    <lineage>
        <taxon>Bacteria</taxon>
        <taxon>Pseudomonadati</taxon>
        <taxon>Acidobacteriota</taxon>
        <taxon>Holophagae</taxon>
        <taxon>Holophagales</taxon>
        <taxon>Holophagaceae</taxon>
        <taxon>Geothrix</taxon>
    </lineage>
</organism>
<protein>
    <recommendedName>
        <fullName evidence="2">Manganese/iron superoxide dismutase C-terminal domain-containing protein</fullName>
    </recommendedName>
</protein>
<evidence type="ECO:0000256" key="1">
    <source>
        <dbReference type="SAM" id="MobiDB-lite"/>
    </source>
</evidence>
<dbReference type="Pfam" id="PF02777">
    <property type="entry name" value="Sod_Fe_C"/>
    <property type="match status" value="1"/>
</dbReference>
<proteinExistence type="predicted"/>
<dbReference type="SUPFAM" id="SSF54719">
    <property type="entry name" value="Fe,Mn superoxide dismutase (SOD), C-terminal domain"/>
    <property type="match status" value="1"/>
</dbReference>
<evidence type="ECO:0000313" key="3">
    <source>
        <dbReference type="EMBL" id="MBK9797653.1"/>
    </source>
</evidence>
<evidence type="ECO:0000259" key="2">
    <source>
        <dbReference type="Pfam" id="PF02777"/>
    </source>
</evidence>
<dbReference type="GO" id="GO:0046872">
    <property type="term" value="F:metal ion binding"/>
    <property type="evidence" value="ECO:0007669"/>
    <property type="project" value="InterPro"/>
</dbReference>
<dbReference type="InterPro" id="IPR036314">
    <property type="entry name" value="SOD_C_sf"/>
</dbReference>
<dbReference type="InterPro" id="IPR019832">
    <property type="entry name" value="Mn/Fe_SOD_C"/>
</dbReference>
<evidence type="ECO:0000313" key="4">
    <source>
        <dbReference type="Proteomes" id="UP000886657"/>
    </source>
</evidence>
<gene>
    <name evidence="3" type="ORF">IPP58_14410</name>
</gene>
<feature type="domain" description="Manganese/iron superoxide dismutase C-terminal" evidence="2">
    <location>
        <begin position="23"/>
        <end position="73"/>
    </location>
</feature>
<name>A0A9D7SJY1_9BACT</name>
<dbReference type="Gene3D" id="3.55.40.20">
    <property type="entry name" value="Iron/manganese superoxide dismutase, C-terminal domain"/>
    <property type="match status" value="1"/>
</dbReference>
<accession>A0A9D7SJY1</accession>
<reference evidence="3" key="1">
    <citation type="submission" date="2020-10" db="EMBL/GenBank/DDBJ databases">
        <title>Connecting structure to function with the recovery of over 1000 high-quality activated sludge metagenome-assembled genomes encoding full-length rRNA genes using long-read sequencing.</title>
        <authorList>
            <person name="Singleton C.M."/>
            <person name="Petriglieri F."/>
            <person name="Kristensen J.M."/>
            <person name="Kirkegaard R.H."/>
            <person name="Michaelsen T.Y."/>
            <person name="Andersen M.H."/>
            <person name="Karst S.M."/>
            <person name="Dueholm M.S."/>
            <person name="Nielsen P.H."/>
            <person name="Albertsen M."/>
        </authorList>
    </citation>
    <scope>NUCLEOTIDE SEQUENCE</scope>
    <source>
        <strain evidence="3">Skiv_18-Q3-R9-52_MAXAC.067</strain>
    </source>
</reference>
<feature type="compositionally biased region" description="Basic and acidic residues" evidence="1">
    <location>
        <begin position="102"/>
        <end position="114"/>
    </location>
</feature>